<dbReference type="EMBL" id="CAEZTP010000097">
    <property type="protein sequence ID" value="CAB4578170.1"/>
    <property type="molecule type" value="Genomic_DNA"/>
</dbReference>
<evidence type="ECO:0000313" key="2">
    <source>
        <dbReference type="EMBL" id="CAB4578170.1"/>
    </source>
</evidence>
<protein>
    <submittedName>
        <fullName evidence="2">Unannotated protein</fullName>
    </submittedName>
</protein>
<feature type="region of interest" description="Disordered" evidence="1">
    <location>
        <begin position="1"/>
        <end position="22"/>
    </location>
</feature>
<organism evidence="2">
    <name type="scientific">freshwater metagenome</name>
    <dbReference type="NCBI Taxonomy" id="449393"/>
    <lineage>
        <taxon>unclassified sequences</taxon>
        <taxon>metagenomes</taxon>
        <taxon>ecological metagenomes</taxon>
    </lineage>
</organism>
<reference evidence="2" key="1">
    <citation type="submission" date="2020-05" db="EMBL/GenBank/DDBJ databases">
        <authorList>
            <person name="Chiriac C."/>
            <person name="Salcher M."/>
            <person name="Ghai R."/>
            <person name="Kavagutti S V."/>
        </authorList>
    </citation>
    <scope>NUCLEOTIDE SEQUENCE</scope>
</reference>
<accession>A0A6J6ENP3</accession>
<sequence length="54" mass="5790">MAISFSVSKPGVKNSGAYKRTNAGAKNIPKVTRIIRMKEIVVMSLEAKLSPPSS</sequence>
<gene>
    <name evidence="2" type="ORF">UFOPK1698_00957</name>
</gene>
<dbReference type="AlphaFoldDB" id="A0A6J6ENP3"/>
<proteinExistence type="predicted"/>
<evidence type="ECO:0000256" key="1">
    <source>
        <dbReference type="SAM" id="MobiDB-lite"/>
    </source>
</evidence>
<name>A0A6J6ENP3_9ZZZZ</name>